<protein>
    <submittedName>
        <fullName evidence="2">Uncharacterized protein</fullName>
    </submittedName>
</protein>
<reference evidence="2" key="1">
    <citation type="submission" date="2022-11" db="UniProtKB">
        <authorList>
            <consortium name="WormBaseParasite"/>
        </authorList>
    </citation>
    <scope>IDENTIFICATION</scope>
</reference>
<evidence type="ECO:0000313" key="1">
    <source>
        <dbReference type="Proteomes" id="UP000887579"/>
    </source>
</evidence>
<organism evidence="1 2">
    <name type="scientific">Panagrolaimus sp. ES5</name>
    <dbReference type="NCBI Taxonomy" id="591445"/>
    <lineage>
        <taxon>Eukaryota</taxon>
        <taxon>Metazoa</taxon>
        <taxon>Ecdysozoa</taxon>
        <taxon>Nematoda</taxon>
        <taxon>Chromadorea</taxon>
        <taxon>Rhabditida</taxon>
        <taxon>Tylenchina</taxon>
        <taxon>Panagrolaimomorpha</taxon>
        <taxon>Panagrolaimoidea</taxon>
        <taxon>Panagrolaimidae</taxon>
        <taxon>Panagrolaimus</taxon>
    </lineage>
</organism>
<dbReference type="WBParaSite" id="ES5_v2.g19721.t1">
    <property type="protein sequence ID" value="ES5_v2.g19721.t1"/>
    <property type="gene ID" value="ES5_v2.g19721"/>
</dbReference>
<evidence type="ECO:0000313" key="2">
    <source>
        <dbReference type="WBParaSite" id="ES5_v2.g19721.t1"/>
    </source>
</evidence>
<accession>A0AC34FQR7</accession>
<sequence>MQESQSSPAVEGGEEDDEENISQKSQDINENDEETTPTFLTRRQNSVPGGRSLAMTGHEGTIIQGSPFIYCGAPPMQHTPINSHRRLMHHNSMRTPTAQERNNNSNNLNEINNSSNNNNNTRSLSGSRRLKRHDTDPSMGKNGLFIYFLVVAVQQLGEL</sequence>
<name>A0AC34FQR7_9BILA</name>
<dbReference type="Proteomes" id="UP000887579">
    <property type="component" value="Unplaced"/>
</dbReference>
<proteinExistence type="predicted"/>